<dbReference type="EMBL" id="MU032345">
    <property type="protein sequence ID" value="KAF3768538.1"/>
    <property type="molecule type" value="Genomic_DNA"/>
</dbReference>
<evidence type="ECO:0008006" key="4">
    <source>
        <dbReference type="Google" id="ProtNLM"/>
    </source>
</evidence>
<comment type="caution">
    <text evidence="2">The sequence shown here is derived from an EMBL/GenBank/DDBJ whole genome shotgun (WGS) entry which is preliminary data.</text>
</comment>
<dbReference type="OrthoDB" id="2162596at2759"/>
<proteinExistence type="predicted"/>
<feature type="coiled-coil region" evidence="1">
    <location>
        <begin position="189"/>
        <end position="216"/>
    </location>
</feature>
<evidence type="ECO:0000256" key="1">
    <source>
        <dbReference type="SAM" id="Coils"/>
    </source>
</evidence>
<evidence type="ECO:0000313" key="3">
    <source>
        <dbReference type="Proteomes" id="UP000803844"/>
    </source>
</evidence>
<accession>A0A9P4Y859</accession>
<keyword evidence="1" id="KW-0175">Coiled coil</keyword>
<gene>
    <name evidence="2" type="ORF">M406DRAFT_71534</name>
</gene>
<reference evidence="2" key="1">
    <citation type="journal article" date="2020" name="Phytopathology">
        <title>Genome sequence of the chestnut blight fungus Cryphonectria parasitica EP155: A fundamental resource for an archetypical invasive plant pathogen.</title>
        <authorList>
            <person name="Crouch J.A."/>
            <person name="Dawe A."/>
            <person name="Aerts A."/>
            <person name="Barry K."/>
            <person name="Churchill A.C.L."/>
            <person name="Grimwood J."/>
            <person name="Hillman B."/>
            <person name="Milgroom M.G."/>
            <person name="Pangilinan J."/>
            <person name="Smith M."/>
            <person name="Salamov A."/>
            <person name="Schmutz J."/>
            <person name="Yadav J."/>
            <person name="Grigoriev I.V."/>
            <person name="Nuss D."/>
        </authorList>
    </citation>
    <scope>NUCLEOTIDE SEQUENCE</scope>
    <source>
        <strain evidence="2">EP155</strain>
    </source>
</reference>
<evidence type="ECO:0000313" key="2">
    <source>
        <dbReference type="EMBL" id="KAF3768538.1"/>
    </source>
</evidence>
<dbReference type="AlphaFoldDB" id="A0A9P4Y859"/>
<keyword evidence="3" id="KW-1185">Reference proteome</keyword>
<organism evidence="2 3">
    <name type="scientific">Cryphonectria parasitica (strain ATCC 38755 / EP155)</name>
    <dbReference type="NCBI Taxonomy" id="660469"/>
    <lineage>
        <taxon>Eukaryota</taxon>
        <taxon>Fungi</taxon>
        <taxon>Dikarya</taxon>
        <taxon>Ascomycota</taxon>
        <taxon>Pezizomycotina</taxon>
        <taxon>Sordariomycetes</taxon>
        <taxon>Sordariomycetidae</taxon>
        <taxon>Diaporthales</taxon>
        <taxon>Cryphonectriaceae</taxon>
        <taxon>Cryphonectria-Endothia species complex</taxon>
        <taxon>Cryphonectria</taxon>
    </lineage>
</organism>
<sequence>MASTQEGSQGPIHASGITADKGMMRPTCFICQQSFGRRNELTRHARVYRATLSVPFQCSECKRRGLMPPTTQIPAQWSNHVERVHSKQHTLNFLKHLAVSIPKASIFNEIIYAICNSRVPIHSFMHHINAKHIDGSLNDQCKIVTCSACPTRGRKHDRSSSTPEVEFASQPMKRAAVEALLDVRLQTHKNEMAVLYRKLEENVSELLNRHKCEVAEMLAAQKTEFAEKLASSEDRVRNDVVDGLEDLVDEKILAEQEEVELAVLDRLSKWPEPNSGAEEGDVDSSGMPSALRMILKRCRSTALVSRSRIEFPNHARTPNQYIENLRAFVKKCREAAEKSAFWHRGAQLEQRTSNLSTQ</sequence>
<name>A0A9P4Y859_CRYP1</name>
<dbReference type="GeneID" id="63842606"/>
<dbReference type="Proteomes" id="UP000803844">
    <property type="component" value="Unassembled WGS sequence"/>
</dbReference>
<dbReference type="RefSeq" id="XP_040779499.1">
    <property type="nucleotide sequence ID" value="XM_040925477.1"/>
</dbReference>
<dbReference type="Gene3D" id="3.30.160.60">
    <property type="entry name" value="Classic Zinc Finger"/>
    <property type="match status" value="1"/>
</dbReference>
<protein>
    <recommendedName>
        <fullName evidence="4">C2H2-type domain-containing protein</fullName>
    </recommendedName>
</protein>